<dbReference type="Proteomes" id="UP000019402">
    <property type="component" value="Unassembled WGS sequence"/>
</dbReference>
<name>W7YKX4_9BACT</name>
<keyword evidence="2" id="KW-1185">Reference proteome</keyword>
<gene>
    <name evidence="1" type="ORF">JCM21142_41662</name>
</gene>
<protein>
    <submittedName>
        <fullName evidence="1">Uncharacterized protein</fullName>
    </submittedName>
</protein>
<dbReference type="AlphaFoldDB" id="W7YKX4"/>
<dbReference type="RefSeq" id="WP_152541725.1">
    <property type="nucleotide sequence ID" value="NZ_BAMD01000016.1"/>
</dbReference>
<sequence length="189" mass="21365">MKFVRRSRFVNMLRMGNVKIGTKLFLGFSILLFISGIAEYTSTKGIFTVSEQLNKMLDLYTMIDAVGDAQGGSLRYIIYGDEGYNKLCIDEAQKVVGATHLLNEKLELESSFSVSGEIQKEAQEYIQVNNTFREAEKVKQKAIRDGALAGATASAYVEEAFDIVVDYAKVVMMIQMFISFRRLKIHYRP</sequence>
<organism evidence="1 2">
    <name type="scientific">Saccharicrinis fermentans DSM 9555 = JCM 21142</name>
    <dbReference type="NCBI Taxonomy" id="869213"/>
    <lineage>
        <taxon>Bacteria</taxon>
        <taxon>Pseudomonadati</taxon>
        <taxon>Bacteroidota</taxon>
        <taxon>Bacteroidia</taxon>
        <taxon>Marinilabiliales</taxon>
        <taxon>Marinilabiliaceae</taxon>
        <taxon>Saccharicrinis</taxon>
    </lineage>
</organism>
<evidence type="ECO:0000313" key="1">
    <source>
        <dbReference type="EMBL" id="GAF03009.1"/>
    </source>
</evidence>
<proteinExistence type="predicted"/>
<reference evidence="1 2" key="1">
    <citation type="journal article" date="2014" name="Genome Announc.">
        <title>Draft Genome Sequence of Cytophaga fermentans JCM 21142T, a Facultative Anaerobe Isolated from Marine Mud.</title>
        <authorList>
            <person name="Starns D."/>
            <person name="Oshima K."/>
            <person name="Suda W."/>
            <person name="Iino T."/>
            <person name="Yuki M."/>
            <person name="Inoue J."/>
            <person name="Kitamura K."/>
            <person name="Iida T."/>
            <person name="Darby A."/>
            <person name="Hattori M."/>
            <person name="Ohkuma M."/>
        </authorList>
    </citation>
    <scope>NUCLEOTIDE SEQUENCE [LARGE SCALE GENOMIC DNA]</scope>
    <source>
        <strain evidence="1 2">JCM 21142</strain>
    </source>
</reference>
<comment type="caution">
    <text evidence="1">The sequence shown here is derived from an EMBL/GenBank/DDBJ whole genome shotgun (WGS) entry which is preliminary data.</text>
</comment>
<dbReference type="EMBL" id="BAMD01000016">
    <property type="protein sequence ID" value="GAF03009.1"/>
    <property type="molecule type" value="Genomic_DNA"/>
</dbReference>
<accession>W7YKX4</accession>
<evidence type="ECO:0000313" key="2">
    <source>
        <dbReference type="Proteomes" id="UP000019402"/>
    </source>
</evidence>